<accession>A0ABX3HPS9</accession>
<proteinExistence type="predicted"/>
<evidence type="ECO:0000313" key="3">
    <source>
        <dbReference type="Proteomes" id="UP000187412"/>
    </source>
</evidence>
<comment type="caution">
    <text evidence="2">The sequence shown here is derived from an EMBL/GenBank/DDBJ whole genome shotgun (WGS) entry which is preliminary data.</text>
</comment>
<feature type="transmembrane region" description="Helical" evidence="1">
    <location>
        <begin position="39"/>
        <end position="64"/>
    </location>
</feature>
<gene>
    <name evidence="2" type="ORF">BSK56_02730</name>
</gene>
<feature type="transmembrane region" description="Helical" evidence="1">
    <location>
        <begin position="160"/>
        <end position="177"/>
    </location>
</feature>
<evidence type="ECO:0008006" key="4">
    <source>
        <dbReference type="Google" id="ProtNLM"/>
    </source>
</evidence>
<keyword evidence="1" id="KW-0472">Membrane</keyword>
<dbReference type="RefSeq" id="WP_076109218.1">
    <property type="nucleotide sequence ID" value="NZ_MPTB01000003.1"/>
</dbReference>
<organism evidence="2 3">
    <name type="scientific">Paenibacillus borealis</name>
    <dbReference type="NCBI Taxonomy" id="160799"/>
    <lineage>
        <taxon>Bacteria</taxon>
        <taxon>Bacillati</taxon>
        <taxon>Bacillota</taxon>
        <taxon>Bacilli</taxon>
        <taxon>Bacillales</taxon>
        <taxon>Paenibacillaceae</taxon>
        <taxon>Paenibacillus</taxon>
    </lineage>
</organism>
<keyword evidence="1" id="KW-1133">Transmembrane helix</keyword>
<feature type="transmembrane region" description="Helical" evidence="1">
    <location>
        <begin position="125"/>
        <end position="148"/>
    </location>
</feature>
<evidence type="ECO:0000256" key="1">
    <source>
        <dbReference type="SAM" id="Phobius"/>
    </source>
</evidence>
<keyword evidence="3" id="KW-1185">Reference proteome</keyword>
<dbReference type="Proteomes" id="UP000187412">
    <property type="component" value="Unassembled WGS sequence"/>
</dbReference>
<feature type="transmembrane region" description="Helical" evidence="1">
    <location>
        <begin position="85"/>
        <end position="113"/>
    </location>
</feature>
<evidence type="ECO:0000313" key="2">
    <source>
        <dbReference type="EMBL" id="OMD52345.1"/>
    </source>
</evidence>
<keyword evidence="1" id="KW-0812">Transmembrane</keyword>
<reference evidence="2 3" key="1">
    <citation type="submission" date="2016-10" db="EMBL/GenBank/DDBJ databases">
        <title>Paenibacillus species isolates.</title>
        <authorList>
            <person name="Beno S.M."/>
        </authorList>
    </citation>
    <scope>NUCLEOTIDE SEQUENCE [LARGE SCALE GENOMIC DNA]</scope>
    <source>
        <strain evidence="2 3">FSL H7-0744</strain>
    </source>
</reference>
<feature type="transmembrane region" description="Helical" evidence="1">
    <location>
        <begin position="216"/>
        <end position="237"/>
    </location>
</feature>
<dbReference type="EMBL" id="MPTB01000003">
    <property type="protein sequence ID" value="OMD52345.1"/>
    <property type="molecule type" value="Genomic_DNA"/>
</dbReference>
<protein>
    <recommendedName>
        <fullName evidence="4">ABC transporter permease</fullName>
    </recommendedName>
</protein>
<feature type="transmembrane region" description="Helical" evidence="1">
    <location>
        <begin position="16"/>
        <end position="33"/>
    </location>
</feature>
<name>A0ABX3HPS9_PAEBO</name>
<sequence>MLKLIKYDFRRSRDRILAYFVIAILVHAATWYWNRNMGVQLVAINLTTYVVVGISLLLTSAITYGRNLKSYHRRLLPLSSLYTILSPLLLCWALLFSVVIIATLHLGIYILVYSADFLPGNFWPVALNCMLQLIWFSGLTLISIMFAITVANSLRVRGKIWIIIAVLVVFQNGLSYLEQLMFKSSLAGVESMFEFDVLDVDSVRSGITFSYPDLNYWPMLFEAAVAVILIYVMNVLLKRRVEA</sequence>